<reference evidence="3" key="1">
    <citation type="submission" date="2025-08" db="UniProtKB">
        <authorList>
            <consortium name="RefSeq"/>
        </authorList>
    </citation>
    <scope>IDENTIFICATION</scope>
    <source>
        <strain evidence="3">15112-1751.03</strain>
        <tissue evidence="3">Whole Adult</tissue>
    </source>
</reference>
<feature type="region of interest" description="Disordered" evidence="1">
    <location>
        <begin position="194"/>
        <end position="237"/>
    </location>
</feature>
<gene>
    <name evidence="3" type="primary">LOC117568533</name>
</gene>
<dbReference type="GeneID" id="117568533"/>
<dbReference type="AlphaFoldDB" id="A0A6P8X085"/>
<organism evidence="2 3">
    <name type="scientific">Drosophila albomicans</name>
    <name type="common">Fruit fly</name>
    <dbReference type="NCBI Taxonomy" id="7291"/>
    <lineage>
        <taxon>Eukaryota</taxon>
        <taxon>Metazoa</taxon>
        <taxon>Ecdysozoa</taxon>
        <taxon>Arthropoda</taxon>
        <taxon>Hexapoda</taxon>
        <taxon>Insecta</taxon>
        <taxon>Pterygota</taxon>
        <taxon>Neoptera</taxon>
        <taxon>Endopterygota</taxon>
        <taxon>Diptera</taxon>
        <taxon>Brachycera</taxon>
        <taxon>Muscomorpha</taxon>
        <taxon>Ephydroidea</taxon>
        <taxon>Drosophilidae</taxon>
        <taxon>Drosophila</taxon>
    </lineage>
</organism>
<dbReference type="OrthoDB" id="7975544at2759"/>
<evidence type="ECO:0000256" key="1">
    <source>
        <dbReference type="SAM" id="MobiDB-lite"/>
    </source>
</evidence>
<evidence type="ECO:0000313" key="2">
    <source>
        <dbReference type="Proteomes" id="UP000515160"/>
    </source>
</evidence>
<dbReference type="RefSeq" id="XP_034105138.1">
    <property type="nucleotide sequence ID" value="XM_034249247.2"/>
</dbReference>
<feature type="compositionally biased region" description="Low complexity" evidence="1">
    <location>
        <begin position="221"/>
        <end position="232"/>
    </location>
</feature>
<evidence type="ECO:0000313" key="3">
    <source>
        <dbReference type="RefSeq" id="XP_034105138.1"/>
    </source>
</evidence>
<feature type="compositionally biased region" description="Basic and acidic residues" evidence="1">
    <location>
        <begin position="201"/>
        <end position="220"/>
    </location>
</feature>
<protein>
    <submittedName>
        <fullName evidence="3">Ras-interacting protein RIP3 isoform X1</fullName>
    </submittedName>
</protein>
<name>A0A6P8X085_DROAB</name>
<sequence>MVLTNFECWAHGETADAVNFETGPARNSTVVDPFNARVVSHIASASNGYYGYAIVNNEAAAVASAADNNNNSCNNNNLQQQQQQHQQQQQAMQVNDDGVSAAAAAAASAARCKKRCFAMGHEQLDMEMDNLTAVKRCRFDDADLVAQYCNDFFSMPATQMIGTQACLMDYDYDVQQQQMQQQQQQQQQLLLQQQQQQQQQEHPRIHQHYQDSPEREREQEQQLQQPQPQRQLSKNDIQLDDKCETKLLADSADLYIATHGGCLHHYKPLPLCRSLEPEEEFDI</sequence>
<accession>A0A6P8X085</accession>
<dbReference type="Proteomes" id="UP000515160">
    <property type="component" value="Chromosome 3"/>
</dbReference>
<feature type="region of interest" description="Disordered" evidence="1">
    <location>
        <begin position="71"/>
        <end position="96"/>
    </location>
</feature>
<keyword evidence="2" id="KW-1185">Reference proteome</keyword>
<proteinExistence type="predicted"/>